<dbReference type="AlphaFoldDB" id="A0A383CHM7"/>
<organism evidence="1">
    <name type="scientific">marine metagenome</name>
    <dbReference type="NCBI Taxonomy" id="408172"/>
    <lineage>
        <taxon>unclassified sequences</taxon>
        <taxon>metagenomes</taxon>
        <taxon>ecological metagenomes</taxon>
    </lineage>
</organism>
<gene>
    <name evidence="1" type="ORF">METZ01_LOCUS484740</name>
</gene>
<feature type="non-terminal residue" evidence="1">
    <location>
        <position position="23"/>
    </location>
</feature>
<evidence type="ECO:0000313" key="1">
    <source>
        <dbReference type="EMBL" id="SVE31886.1"/>
    </source>
</evidence>
<reference evidence="1" key="1">
    <citation type="submission" date="2018-05" db="EMBL/GenBank/DDBJ databases">
        <authorList>
            <person name="Lanie J.A."/>
            <person name="Ng W.-L."/>
            <person name="Kazmierczak K.M."/>
            <person name="Andrzejewski T.M."/>
            <person name="Davidsen T.M."/>
            <person name="Wayne K.J."/>
            <person name="Tettelin H."/>
            <person name="Glass J.I."/>
            <person name="Rusch D."/>
            <person name="Podicherti R."/>
            <person name="Tsui H.-C.T."/>
            <person name="Winkler M.E."/>
        </authorList>
    </citation>
    <scope>NUCLEOTIDE SEQUENCE</scope>
</reference>
<accession>A0A383CHM7</accession>
<proteinExistence type="predicted"/>
<protein>
    <submittedName>
        <fullName evidence="1">Uncharacterized protein</fullName>
    </submittedName>
</protein>
<name>A0A383CHM7_9ZZZZ</name>
<sequence length="23" mass="2639">MDIINSTEDTLVQMELMKKLTGQ</sequence>
<dbReference type="EMBL" id="UINC01209050">
    <property type="protein sequence ID" value="SVE31886.1"/>
    <property type="molecule type" value="Genomic_DNA"/>
</dbReference>